<accession>A0A366DCU7</accession>
<dbReference type="AlphaFoldDB" id="A0A366DCU7"/>
<dbReference type="RefSeq" id="WP_147265888.1">
    <property type="nucleotide sequence ID" value="NZ_QNRE01000010.1"/>
</dbReference>
<feature type="domain" description="NACHT" evidence="1">
    <location>
        <begin position="393"/>
        <end position="485"/>
    </location>
</feature>
<protein>
    <recommendedName>
        <fullName evidence="1">NACHT domain-containing protein</fullName>
    </recommendedName>
</protein>
<comment type="caution">
    <text evidence="2">The sequence shown here is derived from an EMBL/GenBank/DDBJ whole genome shotgun (WGS) entry which is preliminary data.</text>
</comment>
<organism evidence="2 3">
    <name type="scientific">Nocardia puris</name>
    <dbReference type="NCBI Taxonomy" id="208602"/>
    <lineage>
        <taxon>Bacteria</taxon>
        <taxon>Bacillati</taxon>
        <taxon>Actinomycetota</taxon>
        <taxon>Actinomycetes</taxon>
        <taxon>Mycobacteriales</taxon>
        <taxon>Nocardiaceae</taxon>
        <taxon>Nocardia</taxon>
    </lineage>
</organism>
<dbReference type="Gene3D" id="3.40.50.300">
    <property type="entry name" value="P-loop containing nucleotide triphosphate hydrolases"/>
    <property type="match status" value="1"/>
</dbReference>
<dbReference type="InterPro" id="IPR007111">
    <property type="entry name" value="NACHT_NTPase"/>
</dbReference>
<dbReference type="EMBL" id="QNRE01000010">
    <property type="protein sequence ID" value="RBO87882.1"/>
    <property type="molecule type" value="Genomic_DNA"/>
</dbReference>
<dbReference type="OrthoDB" id="3891133at2"/>
<evidence type="ECO:0000313" key="2">
    <source>
        <dbReference type="EMBL" id="RBO87882.1"/>
    </source>
</evidence>
<dbReference type="InterPro" id="IPR027417">
    <property type="entry name" value="P-loop_NTPase"/>
</dbReference>
<proteinExistence type="predicted"/>
<keyword evidence="3" id="KW-1185">Reference proteome</keyword>
<name>A0A366DCU7_9NOCA</name>
<gene>
    <name evidence="2" type="ORF">DFR74_110137</name>
</gene>
<sequence length="1014" mass="112765">MTSSALAAFRGIEAAYARTSADRPLSVHESFSALDFQVRFLALIAVSSLHSLGLPTVSIGRSPGLGEWVSLLRNLRRSFEQAPSGTLGSDLNSVLDRVLSRYDLGIPDAPPMIRSTKNLRDHVSHGGAIPDGLSEIVEELVRAISDEVALLLSEAEVNLVEVDESRLLRPTLAWPGVSVSLWPFIFARSADVWCVYSNFHGGQPVFLEFGTHDYRRVVVDEGLVDLLRQRLVSKRVPDSVLEVFRADVESDLSAFSDVAYLAPQYFEHDHGFGYEWGKSVSEGVQARRDYFRLGPDGPQWQSEQGWVPYREYLRQLANWPIIASRLRYKLDDIERQFAEEEVKHLGWKSDVKAHREAHVMVTEYGGGNPAKQMFSQLIDGVDEDLGVEKGQTQVVFINGEAGIGKTRAMVKAARNRAYEVENGTGKNGGDSPLFLYVRSTGRVLDNLDAAVNDAVALTQNLTDERVKALCRNGLIALLIDGFDELLGGAAYSDALDSLQGWLDALGGRGVLVVSARSSFYVNQYRSSVQRATKTGNAAVRHRIAEVQRWSSDEVLSFLKDYGLSADLFLRLSGRDRLLLGLLFFARAFAEMCLSGDYETSSQELSFTEQLLNYYIVREERKLAYSEESGTGLLNRKELKRTFEYVAEIMVDSREREVDSGDLELAAAMALGLSDVDELDERTGLRERLQVLCGLTSESGTRGPTRFRFQHEVFFDNFLAGMASNHLSEGQLGSFHRLMARTEWRSATVSSVVASSDLSAIVGALNKFQATDRRHGVVHDAVAATNLGAMWSAFIAAAGYMPGAQIVGAAFVDPLDLSRVNVENVSLVDCRIDSLVLPTGSGWRLELVETKVKKMTVPSSNADLKGLTGVHHKDLVELMFRNGEYNYRRPEILRALRSSGAEVVDAGEQAVAEIPVRLEATRHYLKNLEYAHTTLILKDSYQPEDHRLSWAHEYSNEWKPFIDNLQNADLARVETLAARGARKVRLRLKSGPTNILDEDSEDPRIKKFWALVKTK</sequence>
<dbReference type="Proteomes" id="UP000252586">
    <property type="component" value="Unassembled WGS sequence"/>
</dbReference>
<dbReference type="PROSITE" id="PS50837">
    <property type="entry name" value="NACHT"/>
    <property type="match status" value="1"/>
</dbReference>
<evidence type="ECO:0000259" key="1">
    <source>
        <dbReference type="PROSITE" id="PS50837"/>
    </source>
</evidence>
<reference evidence="2 3" key="1">
    <citation type="submission" date="2018-06" db="EMBL/GenBank/DDBJ databases">
        <title>Genomic Encyclopedia of Type Strains, Phase IV (KMG-IV): sequencing the most valuable type-strain genomes for metagenomic binning, comparative biology and taxonomic classification.</title>
        <authorList>
            <person name="Goeker M."/>
        </authorList>
    </citation>
    <scope>NUCLEOTIDE SEQUENCE [LARGE SCALE GENOMIC DNA]</scope>
    <source>
        <strain evidence="2 3">DSM 44599</strain>
    </source>
</reference>
<evidence type="ECO:0000313" key="3">
    <source>
        <dbReference type="Proteomes" id="UP000252586"/>
    </source>
</evidence>